<dbReference type="Gene3D" id="3.40.50.300">
    <property type="entry name" value="P-loop containing nucleotide triphosphate hydrolases"/>
    <property type="match status" value="1"/>
</dbReference>
<organism evidence="11 12">
    <name type="scientific">Spodoptera exigua</name>
    <name type="common">Beet armyworm</name>
    <name type="synonym">Noctua fulgens</name>
    <dbReference type="NCBI Taxonomy" id="7107"/>
    <lineage>
        <taxon>Eukaryota</taxon>
        <taxon>Metazoa</taxon>
        <taxon>Ecdysozoa</taxon>
        <taxon>Arthropoda</taxon>
        <taxon>Hexapoda</taxon>
        <taxon>Insecta</taxon>
        <taxon>Pterygota</taxon>
        <taxon>Neoptera</taxon>
        <taxon>Endopterygota</taxon>
        <taxon>Lepidoptera</taxon>
        <taxon>Glossata</taxon>
        <taxon>Ditrysia</taxon>
        <taxon>Noctuoidea</taxon>
        <taxon>Noctuidae</taxon>
        <taxon>Amphipyrinae</taxon>
        <taxon>Spodoptera</taxon>
    </lineage>
</organism>
<evidence type="ECO:0000256" key="6">
    <source>
        <dbReference type="ARBA" id="ARBA00022840"/>
    </source>
</evidence>
<feature type="transmembrane region" description="Helical" evidence="9">
    <location>
        <begin position="381"/>
        <end position="400"/>
    </location>
</feature>
<evidence type="ECO:0000256" key="3">
    <source>
        <dbReference type="ARBA" id="ARBA00022448"/>
    </source>
</evidence>
<evidence type="ECO:0000256" key="8">
    <source>
        <dbReference type="ARBA" id="ARBA00023136"/>
    </source>
</evidence>
<accession>A0A835GUD7</accession>
<evidence type="ECO:0000256" key="7">
    <source>
        <dbReference type="ARBA" id="ARBA00022989"/>
    </source>
</evidence>
<dbReference type="PROSITE" id="PS50893">
    <property type="entry name" value="ABC_TRANSPORTER_2"/>
    <property type="match status" value="1"/>
</dbReference>
<protein>
    <recommendedName>
        <fullName evidence="10">ABC transporter domain-containing protein</fullName>
    </recommendedName>
</protein>
<evidence type="ECO:0000313" key="12">
    <source>
        <dbReference type="Proteomes" id="UP000648187"/>
    </source>
</evidence>
<gene>
    <name evidence="11" type="ORF">HW555_001296</name>
</gene>
<name>A0A835GUD7_SPOEX</name>
<evidence type="ECO:0000256" key="2">
    <source>
        <dbReference type="ARBA" id="ARBA00005814"/>
    </source>
</evidence>
<evidence type="ECO:0000313" key="11">
    <source>
        <dbReference type="EMBL" id="KAF9423227.1"/>
    </source>
</evidence>
<dbReference type="InterPro" id="IPR027417">
    <property type="entry name" value="P-loop_NTPase"/>
</dbReference>
<dbReference type="GO" id="GO:0005524">
    <property type="term" value="F:ATP binding"/>
    <property type="evidence" value="ECO:0007669"/>
    <property type="project" value="UniProtKB-KW"/>
</dbReference>
<dbReference type="GO" id="GO:0016887">
    <property type="term" value="F:ATP hydrolysis activity"/>
    <property type="evidence" value="ECO:0007669"/>
    <property type="project" value="InterPro"/>
</dbReference>
<evidence type="ECO:0000259" key="10">
    <source>
        <dbReference type="PROSITE" id="PS50893"/>
    </source>
</evidence>
<proteinExistence type="inferred from homology"/>
<keyword evidence="7 9" id="KW-1133">Transmembrane helix</keyword>
<keyword evidence="6" id="KW-0067">ATP-binding</keyword>
<dbReference type="InterPro" id="IPR043926">
    <property type="entry name" value="ABCG_dom"/>
</dbReference>
<dbReference type="Pfam" id="PF01061">
    <property type="entry name" value="ABC2_membrane"/>
    <property type="match status" value="1"/>
</dbReference>
<feature type="transmembrane region" description="Helical" evidence="9">
    <location>
        <begin position="709"/>
        <end position="732"/>
    </location>
</feature>
<feature type="transmembrane region" description="Helical" evidence="9">
    <location>
        <begin position="527"/>
        <end position="549"/>
    </location>
</feature>
<evidence type="ECO:0000256" key="9">
    <source>
        <dbReference type="SAM" id="Phobius"/>
    </source>
</evidence>
<dbReference type="InterPro" id="IPR003439">
    <property type="entry name" value="ABC_transporter-like_ATP-bd"/>
</dbReference>
<dbReference type="PROSITE" id="PS00211">
    <property type="entry name" value="ABC_TRANSPORTER_1"/>
    <property type="match status" value="1"/>
</dbReference>
<evidence type="ECO:0000256" key="5">
    <source>
        <dbReference type="ARBA" id="ARBA00022741"/>
    </source>
</evidence>
<dbReference type="InterPro" id="IPR017871">
    <property type="entry name" value="ABC_transporter-like_CS"/>
</dbReference>
<dbReference type="CDD" id="cd03213">
    <property type="entry name" value="ABCG_EPDR"/>
    <property type="match status" value="1"/>
</dbReference>
<dbReference type="Proteomes" id="UP000648187">
    <property type="component" value="Unassembled WGS sequence"/>
</dbReference>
<feature type="transmembrane region" description="Helical" evidence="9">
    <location>
        <begin position="635"/>
        <end position="654"/>
    </location>
</feature>
<comment type="subcellular location">
    <subcellularLocation>
        <location evidence="1">Membrane</location>
        <topology evidence="1">Multi-pass membrane protein</topology>
    </subcellularLocation>
</comment>
<dbReference type="Pfam" id="PF19055">
    <property type="entry name" value="ABC2_membrane_7"/>
    <property type="match status" value="1"/>
</dbReference>
<dbReference type="GO" id="GO:0030659">
    <property type="term" value="C:cytoplasmic vesicle membrane"/>
    <property type="evidence" value="ECO:0007669"/>
    <property type="project" value="TreeGrafter"/>
</dbReference>
<evidence type="ECO:0000256" key="1">
    <source>
        <dbReference type="ARBA" id="ARBA00004141"/>
    </source>
</evidence>
<dbReference type="GO" id="GO:0140359">
    <property type="term" value="F:ABC-type transporter activity"/>
    <property type="evidence" value="ECO:0007669"/>
    <property type="project" value="InterPro"/>
</dbReference>
<feature type="transmembrane region" description="Helical" evidence="9">
    <location>
        <begin position="494"/>
        <end position="515"/>
    </location>
</feature>
<dbReference type="SUPFAM" id="SSF52540">
    <property type="entry name" value="P-loop containing nucleoside triphosphate hydrolases"/>
    <property type="match status" value="1"/>
</dbReference>
<feature type="transmembrane region" description="Helical" evidence="9">
    <location>
        <begin position="469"/>
        <end position="488"/>
    </location>
</feature>
<comment type="caution">
    <text evidence="11">The sequence shown here is derived from an EMBL/GenBank/DDBJ whole genome shotgun (WGS) entry which is preliminary data.</text>
</comment>
<sequence length="741" mass="83574">MKDIDLKLPTRNVLTGAVVNWEDDEMGFGDSPNNLTLAWKDLSVYRKKKTQTSIWRSPVYEEIRVLHGVNGIVSSGNLVALMGSSGAGKTTLLAAISRRDKSAMTGYLMLNGRLAGADLISRISGFVPQEDLAIEDLTVDEHMEFMARMMMDKRSTKIVRARRVQQLLSELGVNNCTKTKLKALSGGERKRVSLAVQLLNDPPILFCDEPTTGLDSWAAAAVVSRLRKLAIGGKLVVCSVHQPASGVFELFHQVVLLANGRIAFHGTIEQADSFFASLNFKCPLGFNAAEYYISLLGIQVDKEMESRDRIRRICDEYSRSDIAAEIDNKVGHVKDETEYFNGETDEKDQYYERYVTLVKVNYFVQFYWLMWRNIQALKRNYTIWIAEFLLLMFVGLIISVPYNGHFDELDQRDIQNVEGLLYLTITETIFLFIYAVFITFPSEVPILLRETASGLYAPLPYYLSKMIFWIPRAVIEPTLFTTLIFLVAGLHGGFMGWLGFNFVCILCANYANAYGSFLSATFNSMETAALVSVPFDLIGTMFSGLYLNLASVTPYLSWLRYVSGFYYGVESISILQWDSIETIDCVQIDGMPCIKTGPEVLRRFGFAEEHFWRSFLSATFDKMETAALISVPYDLIGLMFSGIYLNLATAPIYFSWLRYISGFYYGTECISVLQWNLVTSIQCVNAEGLPCIRTGAGVLTRFGYDERNFWRNCACLVVLYCVGHIVAFAMVVKRSRGTPVY</sequence>
<dbReference type="InterPro" id="IPR013525">
    <property type="entry name" value="ABC2_TM"/>
</dbReference>
<feature type="transmembrane region" description="Helical" evidence="9">
    <location>
        <begin position="420"/>
        <end position="440"/>
    </location>
</feature>
<evidence type="ECO:0000256" key="4">
    <source>
        <dbReference type="ARBA" id="ARBA00022692"/>
    </source>
</evidence>
<dbReference type="PANTHER" id="PTHR48041:SF139">
    <property type="entry name" value="PROTEIN SCARLET"/>
    <property type="match status" value="1"/>
</dbReference>
<comment type="similarity">
    <text evidence="2">Belongs to the ABC transporter superfamily. ABCG family. Eye pigment precursor importer (TC 3.A.1.204) subfamily.</text>
</comment>
<keyword evidence="8 9" id="KW-0472">Membrane</keyword>
<feature type="domain" description="ABC transporter" evidence="10">
    <location>
        <begin position="49"/>
        <end position="284"/>
    </location>
</feature>
<dbReference type="GO" id="GO:0005886">
    <property type="term" value="C:plasma membrane"/>
    <property type="evidence" value="ECO:0007669"/>
    <property type="project" value="TreeGrafter"/>
</dbReference>
<dbReference type="AlphaFoldDB" id="A0A835GUD7"/>
<reference evidence="11" key="1">
    <citation type="submission" date="2020-08" db="EMBL/GenBank/DDBJ databases">
        <title>Spodoptera exigua strain:BAW_Kor-Di-RS1 Genome sequencing and assembly.</title>
        <authorList>
            <person name="Kim J."/>
            <person name="Nam H.Y."/>
            <person name="Kwon M."/>
            <person name="Choi J.H."/>
            <person name="Cho S.R."/>
            <person name="Kim G.-H."/>
        </authorList>
    </citation>
    <scope>NUCLEOTIDE SEQUENCE</scope>
    <source>
        <strain evidence="11">BAW_Kor-Di-RS1</strain>
        <tissue evidence="11">Whole-body</tissue>
    </source>
</reference>
<keyword evidence="3" id="KW-0813">Transport</keyword>
<dbReference type="InterPro" id="IPR050352">
    <property type="entry name" value="ABCG_transporters"/>
</dbReference>
<dbReference type="Pfam" id="PF00005">
    <property type="entry name" value="ABC_tran"/>
    <property type="match status" value="1"/>
</dbReference>
<dbReference type="InterPro" id="IPR003593">
    <property type="entry name" value="AAA+_ATPase"/>
</dbReference>
<dbReference type="PANTHER" id="PTHR48041">
    <property type="entry name" value="ABC TRANSPORTER G FAMILY MEMBER 28"/>
    <property type="match status" value="1"/>
</dbReference>
<keyword evidence="4 9" id="KW-0812">Transmembrane</keyword>
<dbReference type="EMBL" id="JACKWZ010000010">
    <property type="protein sequence ID" value="KAF9423227.1"/>
    <property type="molecule type" value="Genomic_DNA"/>
</dbReference>
<keyword evidence="5" id="KW-0547">Nucleotide-binding</keyword>
<dbReference type="SMART" id="SM00382">
    <property type="entry name" value="AAA"/>
    <property type="match status" value="1"/>
</dbReference>
<keyword evidence="12" id="KW-1185">Reference proteome</keyword>